<evidence type="ECO:0000256" key="3">
    <source>
        <dbReference type="ARBA" id="ARBA00022980"/>
    </source>
</evidence>
<gene>
    <name evidence="8" type="ORF">CEUTPL_LOCUS14152</name>
</gene>
<accession>A0A9N9N2R3</accession>
<keyword evidence="5" id="KW-0687">Ribonucleoprotein</keyword>
<keyword evidence="9" id="KW-1185">Reference proteome</keyword>
<dbReference type="GO" id="GO:0005762">
    <property type="term" value="C:mitochondrial large ribosomal subunit"/>
    <property type="evidence" value="ECO:0007669"/>
    <property type="project" value="TreeGrafter"/>
</dbReference>
<comment type="subcellular location">
    <subcellularLocation>
        <location evidence="1">Mitochondrion</location>
    </subcellularLocation>
</comment>
<evidence type="ECO:0000256" key="1">
    <source>
        <dbReference type="ARBA" id="ARBA00004173"/>
    </source>
</evidence>
<organism evidence="8 9">
    <name type="scientific">Ceutorhynchus assimilis</name>
    <name type="common">cabbage seed weevil</name>
    <dbReference type="NCBI Taxonomy" id="467358"/>
    <lineage>
        <taxon>Eukaryota</taxon>
        <taxon>Metazoa</taxon>
        <taxon>Ecdysozoa</taxon>
        <taxon>Arthropoda</taxon>
        <taxon>Hexapoda</taxon>
        <taxon>Insecta</taxon>
        <taxon>Pterygota</taxon>
        <taxon>Neoptera</taxon>
        <taxon>Endopterygota</taxon>
        <taxon>Coleoptera</taxon>
        <taxon>Polyphaga</taxon>
        <taxon>Cucujiformia</taxon>
        <taxon>Curculionidae</taxon>
        <taxon>Ceutorhynchinae</taxon>
        <taxon>Ceutorhynchus</taxon>
    </lineage>
</organism>
<comment type="similarity">
    <text evidence="2">Belongs to the mitochondrion-specific ribosomal protein mL50 family.</text>
</comment>
<evidence type="ECO:0000313" key="9">
    <source>
        <dbReference type="Proteomes" id="UP001152799"/>
    </source>
</evidence>
<keyword evidence="3" id="KW-0689">Ribosomal protein</keyword>
<proteinExistence type="inferred from homology"/>
<name>A0A9N9N2R3_9CUCU</name>
<dbReference type="PANTHER" id="PTHR31542:SF1">
    <property type="entry name" value="LARGE RIBOSOMAL SUBUNIT PROTEIN ML50"/>
    <property type="match status" value="1"/>
</dbReference>
<evidence type="ECO:0000313" key="8">
    <source>
        <dbReference type="EMBL" id="CAG9773766.1"/>
    </source>
</evidence>
<protein>
    <recommendedName>
        <fullName evidence="6">Large ribosomal subunit protein mL50</fullName>
    </recommendedName>
    <alternativeName>
        <fullName evidence="7">39S ribosomal protein L50, mitochondrial</fullName>
    </alternativeName>
</protein>
<dbReference type="AlphaFoldDB" id="A0A9N9N2R3"/>
<evidence type="ECO:0000256" key="5">
    <source>
        <dbReference type="ARBA" id="ARBA00023274"/>
    </source>
</evidence>
<dbReference type="Proteomes" id="UP001152799">
    <property type="component" value="Chromosome 9"/>
</dbReference>
<evidence type="ECO:0000256" key="4">
    <source>
        <dbReference type="ARBA" id="ARBA00023128"/>
    </source>
</evidence>
<dbReference type="EMBL" id="OU892285">
    <property type="protein sequence ID" value="CAG9773766.1"/>
    <property type="molecule type" value="Genomic_DNA"/>
</dbReference>
<evidence type="ECO:0000256" key="2">
    <source>
        <dbReference type="ARBA" id="ARBA00008860"/>
    </source>
</evidence>
<dbReference type="Pfam" id="PF10501">
    <property type="entry name" value="Ribosomal_L50"/>
    <property type="match status" value="1"/>
</dbReference>
<dbReference type="OrthoDB" id="9939609at2759"/>
<evidence type="ECO:0000256" key="6">
    <source>
        <dbReference type="ARBA" id="ARBA00035183"/>
    </source>
</evidence>
<reference evidence="8" key="1">
    <citation type="submission" date="2022-01" db="EMBL/GenBank/DDBJ databases">
        <authorList>
            <person name="King R."/>
        </authorList>
    </citation>
    <scope>NUCLEOTIDE SEQUENCE</scope>
</reference>
<dbReference type="InterPro" id="IPR018305">
    <property type="entry name" value="Ribosomal_m50"/>
</dbReference>
<evidence type="ECO:0000256" key="7">
    <source>
        <dbReference type="ARBA" id="ARBA00035398"/>
    </source>
</evidence>
<keyword evidence="4" id="KW-0496">Mitochondrion</keyword>
<dbReference type="PANTHER" id="PTHR31542">
    <property type="entry name" value="39A RIBOSOMAL PROTEIN L50, MITOCHONDRIAL"/>
    <property type="match status" value="1"/>
</dbReference>
<sequence length="202" mass="23043">MAAFFRHGFSKTPGILKPKNVSPRCYATKAEKRKGLDRRPTPKLDPVSVSIAAKGFLRSQKSYLPPKTLEADLQELFNQTLGKTELNLKISNLDQRFKLFAACANKFNHSIPNSQLHQIETLEDVVKFYATPVDTRTPLDRMRSMELPENLHIQFEYQRFHPDTDTKFGGVTAFPESSTLVTGLKYKDKYKGHTQKIESPEI</sequence>